<feature type="domain" description="Knr4/Smi1-like" evidence="1">
    <location>
        <begin position="140"/>
        <end position="239"/>
    </location>
</feature>
<dbReference type="RefSeq" id="WP_117529866.1">
    <property type="nucleotide sequence ID" value="NZ_DAWCSY010000012.1"/>
</dbReference>
<proteinExistence type="predicted"/>
<dbReference type="InterPro" id="IPR037883">
    <property type="entry name" value="Knr4/Smi1-like_sf"/>
</dbReference>
<name>A0A3E2TXR5_9FIRM</name>
<protein>
    <submittedName>
        <fullName evidence="2">SMI1/KNR4 family protein</fullName>
    </submittedName>
</protein>
<reference evidence="2 3" key="1">
    <citation type="submission" date="2018-08" db="EMBL/GenBank/DDBJ databases">
        <title>A genome reference for cultivated species of the human gut microbiota.</title>
        <authorList>
            <person name="Zou Y."/>
            <person name="Xue W."/>
            <person name="Luo G."/>
        </authorList>
    </citation>
    <scope>NUCLEOTIDE SEQUENCE [LARGE SCALE GENOMIC DNA]</scope>
    <source>
        <strain evidence="2 3">AF31-14AC</strain>
    </source>
</reference>
<sequence>MNKESLTAKLLDLAEGRETPETWQNWWDEHETELEALLSRGEFLKLKPCRHGFQWVPVFGSQKGAIAILEKSGLAFEASNLYQERYLAELDAFCKEQERMQREKQKEFKASHPELFGRYPKFSKALAKVLDTSDEIKPAATEEQIGNQESVLDFTLPSQVREFFLLTAGIQASTGVILSLSGMFDLTIHGERYCVLGEFWKEADGDQLLLRPGEETIWYYAHEQDKVKRLCNDMTELLEKKLARYLNEQ</sequence>
<gene>
    <name evidence="2" type="ORF">DWZ25_09510</name>
</gene>
<dbReference type="InterPro" id="IPR018958">
    <property type="entry name" value="Knr4/Smi1-like_dom"/>
</dbReference>
<evidence type="ECO:0000313" key="3">
    <source>
        <dbReference type="Proteomes" id="UP000260782"/>
    </source>
</evidence>
<evidence type="ECO:0000259" key="1">
    <source>
        <dbReference type="Pfam" id="PF09346"/>
    </source>
</evidence>
<dbReference type="SUPFAM" id="SSF160631">
    <property type="entry name" value="SMI1/KNR4-like"/>
    <property type="match status" value="1"/>
</dbReference>
<accession>A0A3E2TXR5</accession>
<dbReference type="EMBL" id="QVES01000009">
    <property type="protein sequence ID" value="RGB85133.1"/>
    <property type="molecule type" value="Genomic_DNA"/>
</dbReference>
<dbReference type="AlphaFoldDB" id="A0A3E2TXR5"/>
<evidence type="ECO:0000313" key="2">
    <source>
        <dbReference type="EMBL" id="RGB85133.1"/>
    </source>
</evidence>
<dbReference type="Pfam" id="PF09346">
    <property type="entry name" value="SMI1_KNR4"/>
    <property type="match status" value="1"/>
</dbReference>
<comment type="caution">
    <text evidence="2">The sequence shown here is derived from an EMBL/GenBank/DDBJ whole genome shotgun (WGS) entry which is preliminary data.</text>
</comment>
<dbReference type="Proteomes" id="UP000260782">
    <property type="component" value="Unassembled WGS sequence"/>
</dbReference>
<organism evidence="2 3">
    <name type="scientific">Faecalibacterium prausnitzii</name>
    <dbReference type="NCBI Taxonomy" id="853"/>
    <lineage>
        <taxon>Bacteria</taxon>
        <taxon>Bacillati</taxon>
        <taxon>Bacillota</taxon>
        <taxon>Clostridia</taxon>
        <taxon>Eubacteriales</taxon>
        <taxon>Oscillospiraceae</taxon>
        <taxon>Faecalibacterium</taxon>
    </lineage>
</organism>